<accession>A0A8H3DC66</accession>
<reference evidence="2" key="1">
    <citation type="submission" date="2021-01" db="EMBL/GenBank/DDBJ databases">
        <authorList>
            <person name="Kaushik A."/>
        </authorList>
    </citation>
    <scope>NUCLEOTIDE SEQUENCE</scope>
    <source>
        <strain evidence="2">Type strain: AG8-Rh-89/</strain>
    </source>
</reference>
<name>A0A8H3DC66_9AGAM</name>
<dbReference type="Proteomes" id="UP000663850">
    <property type="component" value="Unassembled WGS sequence"/>
</dbReference>
<proteinExistence type="predicted"/>
<dbReference type="EMBL" id="CAJMWZ010006290">
    <property type="protein sequence ID" value="CAE6519659.1"/>
    <property type="molecule type" value="Genomic_DNA"/>
</dbReference>
<dbReference type="AlphaFoldDB" id="A0A8H3DC66"/>
<evidence type="ECO:0000313" key="2">
    <source>
        <dbReference type="EMBL" id="CAE6519659.1"/>
    </source>
</evidence>
<evidence type="ECO:0000313" key="3">
    <source>
        <dbReference type="Proteomes" id="UP000663850"/>
    </source>
</evidence>
<comment type="caution">
    <text evidence="2">The sequence shown here is derived from an EMBL/GenBank/DDBJ whole genome shotgun (WGS) entry which is preliminary data.</text>
</comment>
<sequence>MPTALISPEQPRMSSLVSAPSDDPDASISTPFNGKNLNKPSSNINPNIRLNDLLCAPPPDIADRLPEFVGNEDRHGSFGIFNIENRGLWSALMEVGVLLDDPHSDAELDSSELVQLSAVNYQPDAGLSHQPAAGPSLRPHHPVSLLPMLGDDLPLPVGNKDYHQVAQSRAPSNVSYLLPRPYCILLVCTESMK</sequence>
<organism evidence="2 3">
    <name type="scientific">Rhizoctonia solani</name>
    <dbReference type="NCBI Taxonomy" id="456999"/>
    <lineage>
        <taxon>Eukaryota</taxon>
        <taxon>Fungi</taxon>
        <taxon>Dikarya</taxon>
        <taxon>Basidiomycota</taxon>
        <taxon>Agaricomycotina</taxon>
        <taxon>Agaricomycetes</taxon>
        <taxon>Cantharellales</taxon>
        <taxon>Ceratobasidiaceae</taxon>
        <taxon>Rhizoctonia</taxon>
    </lineage>
</organism>
<feature type="region of interest" description="Disordered" evidence="1">
    <location>
        <begin position="1"/>
        <end position="43"/>
    </location>
</feature>
<feature type="compositionally biased region" description="Low complexity" evidence="1">
    <location>
        <begin position="14"/>
        <end position="31"/>
    </location>
</feature>
<protein>
    <submittedName>
        <fullName evidence="2">Uncharacterized protein</fullName>
    </submittedName>
</protein>
<gene>
    <name evidence="2" type="ORF">RDB_LOCUS116272</name>
</gene>
<evidence type="ECO:0000256" key="1">
    <source>
        <dbReference type="SAM" id="MobiDB-lite"/>
    </source>
</evidence>
<feature type="compositionally biased region" description="Polar residues" evidence="1">
    <location>
        <begin position="32"/>
        <end position="43"/>
    </location>
</feature>